<dbReference type="CDD" id="cd09917">
    <property type="entry name" value="F-box_SF"/>
    <property type="match status" value="1"/>
</dbReference>
<evidence type="ECO:0000313" key="2">
    <source>
        <dbReference type="EMBL" id="OOQ83286.1"/>
    </source>
</evidence>
<name>A0A1S9RD20_PENBI</name>
<accession>A0A1S9RD20</accession>
<dbReference type="Pfam" id="PF00646">
    <property type="entry name" value="F-box"/>
    <property type="match status" value="1"/>
</dbReference>
<feature type="domain" description="F-box" evidence="1">
    <location>
        <begin position="1"/>
        <end position="43"/>
    </location>
</feature>
<dbReference type="InterPro" id="IPR001810">
    <property type="entry name" value="F-box_dom"/>
</dbReference>
<dbReference type="PROSITE" id="PS50181">
    <property type="entry name" value="FBOX"/>
    <property type="match status" value="1"/>
</dbReference>
<dbReference type="SUPFAM" id="SSF81383">
    <property type="entry name" value="F-box domain"/>
    <property type="match status" value="1"/>
</dbReference>
<protein>
    <recommendedName>
        <fullName evidence="1">F-box domain-containing protein</fullName>
    </recommendedName>
</protein>
<reference evidence="3" key="1">
    <citation type="submission" date="2015-09" db="EMBL/GenBank/DDBJ databases">
        <authorList>
            <person name="Fill T.P."/>
            <person name="Baretta J.F."/>
            <person name="de Almeida L.G."/>
            <person name="Rocha M."/>
            <person name="de Souza D.H."/>
            <person name="Malavazi I."/>
            <person name="Cerdeira L.T."/>
            <person name="Hong H."/>
            <person name="Samborskyy M."/>
            <person name="de Vasconcelos A.T."/>
            <person name="Leadlay P."/>
            <person name="Rodrigues-Filho E."/>
        </authorList>
    </citation>
    <scope>NUCLEOTIDE SEQUENCE [LARGE SCALE GENOMIC DNA]</scope>
    <source>
        <strain evidence="3">LaBioMMi 136</strain>
    </source>
</reference>
<dbReference type="AlphaFoldDB" id="A0A1S9RD20"/>
<proteinExistence type="predicted"/>
<sequence length="460" mass="52983">MPLPNLPTELIERICSGLETLDLNSLRLTCKALLQKSQIFYDHGRYGTIWMMVTSDSLRCLKEISQDDYLKTLVKELVILPVIFEDQKTILGYPDFQKSPFGGYAWSRTNWEDSETQMRFETYKNSVADHKYALESLQEVLEGCLTQFTNLDTFRLRSESTSDLLRAATIPFPGCLGLRKFRNQLKLHPNRYMVDTKTHYMENVSDVGGIVFAALLKAVIANNRNIRKLETCADRHGGVGFSRLKLTSTEFQALISLIKGIECLHICPRRFHRPHQSRVKPMLDLRKAFIDLVLASAPSLMTLEMTDNVLQYRNEFEDGILSELSPTMSFTRLRELRLSSIVTSFHDFKAFLSTATSTLEFLKIERVTMSDSETINFGIRQDKKKLVHEFWREAWDFLRDTCSLRFFSMEYLKSFNADLQFADHLGLSSEQSGTHTQILTGITYDEGESQISFVEWIDSL</sequence>
<comment type="caution">
    <text evidence="2">The sequence shown here is derived from an EMBL/GenBank/DDBJ whole genome shotgun (WGS) entry which is preliminary data.</text>
</comment>
<dbReference type="InterPro" id="IPR036047">
    <property type="entry name" value="F-box-like_dom_sf"/>
</dbReference>
<organism evidence="2 3">
    <name type="scientific">Penicillium brasilianum</name>
    <dbReference type="NCBI Taxonomy" id="104259"/>
    <lineage>
        <taxon>Eukaryota</taxon>
        <taxon>Fungi</taxon>
        <taxon>Dikarya</taxon>
        <taxon>Ascomycota</taxon>
        <taxon>Pezizomycotina</taxon>
        <taxon>Eurotiomycetes</taxon>
        <taxon>Eurotiomycetidae</taxon>
        <taxon>Eurotiales</taxon>
        <taxon>Aspergillaceae</taxon>
        <taxon>Penicillium</taxon>
    </lineage>
</organism>
<evidence type="ECO:0000259" key="1">
    <source>
        <dbReference type="PROSITE" id="PS50181"/>
    </source>
</evidence>
<dbReference type="Proteomes" id="UP000190744">
    <property type="component" value="Unassembled WGS sequence"/>
</dbReference>
<evidence type="ECO:0000313" key="3">
    <source>
        <dbReference type="Proteomes" id="UP000190744"/>
    </source>
</evidence>
<gene>
    <name evidence="2" type="ORF">PEBR_35316</name>
</gene>
<dbReference type="EMBL" id="LJBN01000200">
    <property type="protein sequence ID" value="OOQ83286.1"/>
    <property type="molecule type" value="Genomic_DNA"/>
</dbReference>